<proteinExistence type="inferred from homology"/>
<feature type="binding site" evidence="13">
    <location>
        <begin position="30"/>
        <end position="37"/>
    </location>
    <ligand>
        <name>ATP</name>
        <dbReference type="ChEBI" id="CHEBI:30616"/>
    </ligand>
</feature>
<comment type="function">
    <text evidence="12 13 14">The RecF protein is involved in DNA metabolism; it is required for DNA replication and normal SOS inducibility. RecF binds preferentially to single-stranded, linear DNA. It also seems to bind ATP.</text>
</comment>
<evidence type="ECO:0000256" key="4">
    <source>
        <dbReference type="ARBA" id="ARBA00022490"/>
    </source>
</evidence>
<keyword evidence="10 13" id="KW-0234">DNA repair</keyword>
<sequence length="398" mass="42541">MYVRSLRLRDFRSWRTLDVDLRPGATIVVGRNGFGKTNLVEALNYVATSRSHRVSTDAALVRSGCETASVAASIVNAGRELTVEVTITPGRANRATVNGAPSRRARDVVGILRSVMFAPEDLALVRGEPAERRRLLDELAALAGPAMVAARSDYDRVLRQRSALLKTAAAALRSGGSSAESVISTLDVWDTQLAQFGAVVTAGRIDMVSRLRPHVVAEYATLAPASRPVDLRYRPAAGEEIVPAQGRADVEFIEATLLTRLAAARQKEIDRGVCLVGPHRDDLDIVLDGQVAKGYASHGESWSLALATRLGSVQLIRDDGAEPVVVLDDVFAELDASRRAALTTFAESVEQVIITAAVGDDIPGAVAGRRLAVGVDDDHEVRESYLIGETPGEEVAHG</sequence>
<dbReference type="Proteomes" id="UP001205740">
    <property type="component" value="Unassembled WGS sequence"/>
</dbReference>
<dbReference type="InterPro" id="IPR001238">
    <property type="entry name" value="DNA-binding_RecF"/>
</dbReference>
<keyword evidence="9 13" id="KW-0238">DNA-binding</keyword>
<evidence type="ECO:0000256" key="14">
    <source>
        <dbReference type="RuleBase" id="RU000578"/>
    </source>
</evidence>
<evidence type="ECO:0000256" key="9">
    <source>
        <dbReference type="ARBA" id="ARBA00023125"/>
    </source>
</evidence>
<dbReference type="RefSeq" id="WP_253653487.1">
    <property type="nucleotide sequence ID" value="NZ_BAAAOE010000001.1"/>
</dbReference>
<dbReference type="HAMAP" id="MF_00365">
    <property type="entry name" value="RecF"/>
    <property type="match status" value="1"/>
</dbReference>
<dbReference type="EMBL" id="JAMTCG010000002">
    <property type="protein sequence ID" value="MCP2159894.1"/>
    <property type="molecule type" value="Genomic_DNA"/>
</dbReference>
<evidence type="ECO:0000256" key="8">
    <source>
        <dbReference type="ARBA" id="ARBA00022840"/>
    </source>
</evidence>
<dbReference type="PANTHER" id="PTHR32182:SF0">
    <property type="entry name" value="DNA REPLICATION AND REPAIR PROTEIN RECF"/>
    <property type="match status" value="1"/>
</dbReference>
<dbReference type="PANTHER" id="PTHR32182">
    <property type="entry name" value="DNA REPLICATION AND REPAIR PROTEIN RECF"/>
    <property type="match status" value="1"/>
</dbReference>
<keyword evidence="6 13" id="KW-0547">Nucleotide-binding</keyword>
<evidence type="ECO:0000259" key="15">
    <source>
        <dbReference type="Pfam" id="PF02463"/>
    </source>
</evidence>
<dbReference type="InterPro" id="IPR018078">
    <property type="entry name" value="DNA-binding_RecF_CS"/>
</dbReference>
<reference evidence="16 17" key="1">
    <citation type="submission" date="2022-06" db="EMBL/GenBank/DDBJ databases">
        <title>Genomic Encyclopedia of Archaeal and Bacterial Type Strains, Phase II (KMG-II): from individual species to whole genera.</title>
        <authorList>
            <person name="Goeker M."/>
        </authorList>
    </citation>
    <scope>NUCLEOTIDE SEQUENCE [LARGE SCALE GENOMIC DNA]</scope>
    <source>
        <strain evidence="16 17">DSM 45037</strain>
    </source>
</reference>
<evidence type="ECO:0000256" key="1">
    <source>
        <dbReference type="ARBA" id="ARBA00004496"/>
    </source>
</evidence>
<evidence type="ECO:0000256" key="12">
    <source>
        <dbReference type="ARBA" id="ARBA00025401"/>
    </source>
</evidence>
<name>A0ABT1GYU6_9NOCA</name>
<evidence type="ECO:0000256" key="10">
    <source>
        <dbReference type="ARBA" id="ARBA00023204"/>
    </source>
</evidence>
<comment type="similarity">
    <text evidence="2 13 14">Belongs to the RecF family.</text>
</comment>
<feature type="domain" description="RecF/RecN/SMC N-terminal" evidence="15">
    <location>
        <begin position="2"/>
        <end position="356"/>
    </location>
</feature>
<dbReference type="InterPro" id="IPR003395">
    <property type="entry name" value="RecF/RecN/SMC_N"/>
</dbReference>
<dbReference type="InterPro" id="IPR027417">
    <property type="entry name" value="P-loop_NTPase"/>
</dbReference>
<keyword evidence="8 13" id="KW-0067">ATP-binding</keyword>
<evidence type="ECO:0000256" key="11">
    <source>
        <dbReference type="ARBA" id="ARBA00023236"/>
    </source>
</evidence>
<evidence type="ECO:0000256" key="13">
    <source>
        <dbReference type="HAMAP-Rule" id="MF_00365"/>
    </source>
</evidence>
<evidence type="ECO:0000256" key="7">
    <source>
        <dbReference type="ARBA" id="ARBA00022763"/>
    </source>
</evidence>
<comment type="subcellular location">
    <subcellularLocation>
        <location evidence="1 13 14">Cytoplasm</location>
    </subcellularLocation>
</comment>
<comment type="caution">
    <text evidence="16">The sequence shown here is derived from an EMBL/GenBank/DDBJ whole genome shotgun (WGS) entry which is preliminary data.</text>
</comment>
<dbReference type="NCBIfam" id="TIGR00611">
    <property type="entry name" value="recf"/>
    <property type="match status" value="1"/>
</dbReference>
<evidence type="ECO:0000256" key="3">
    <source>
        <dbReference type="ARBA" id="ARBA00020170"/>
    </source>
</evidence>
<evidence type="ECO:0000256" key="2">
    <source>
        <dbReference type="ARBA" id="ARBA00008016"/>
    </source>
</evidence>
<dbReference type="PROSITE" id="PS00618">
    <property type="entry name" value="RECF_2"/>
    <property type="match status" value="1"/>
</dbReference>
<evidence type="ECO:0000256" key="5">
    <source>
        <dbReference type="ARBA" id="ARBA00022705"/>
    </source>
</evidence>
<protein>
    <recommendedName>
        <fullName evidence="3 13">DNA replication and repair protein RecF</fullName>
    </recommendedName>
</protein>
<dbReference type="Gene3D" id="3.40.50.300">
    <property type="entry name" value="P-loop containing nucleotide triphosphate hydrolases"/>
    <property type="match status" value="1"/>
</dbReference>
<keyword evidence="17" id="KW-1185">Reference proteome</keyword>
<keyword evidence="4 13" id="KW-0963">Cytoplasm</keyword>
<dbReference type="Gene3D" id="1.20.1050.90">
    <property type="entry name" value="RecF/RecN/SMC, N-terminal domain"/>
    <property type="match status" value="1"/>
</dbReference>
<evidence type="ECO:0000256" key="6">
    <source>
        <dbReference type="ARBA" id="ARBA00022741"/>
    </source>
</evidence>
<dbReference type="SUPFAM" id="SSF52540">
    <property type="entry name" value="P-loop containing nucleoside triphosphate hydrolases"/>
    <property type="match status" value="1"/>
</dbReference>
<organism evidence="16 17">
    <name type="scientific">Williamsia serinedens</name>
    <dbReference type="NCBI Taxonomy" id="391736"/>
    <lineage>
        <taxon>Bacteria</taxon>
        <taxon>Bacillati</taxon>
        <taxon>Actinomycetota</taxon>
        <taxon>Actinomycetes</taxon>
        <taxon>Mycobacteriales</taxon>
        <taxon>Nocardiaceae</taxon>
        <taxon>Williamsia</taxon>
    </lineage>
</organism>
<evidence type="ECO:0000313" key="17">
    <source>
        <dbReference type="Proteomes" id="UP001205740"/>
    </source>
</evidence>
<keyword evidence="5 13" id="KW-0235">DNA replication</keyword>
<dbReference type="Pfam" id="PF02463">
    <property type="entry name" value="SMC_N"/>
    <property type="match status" value="1"/>
</dbReference>
<evidence type="ECO:0000313" key="16">
    <source>
        <dbReference type="EMBL" id="MCP2159894.1"/>
    </source>
</evidence>
<keyword evidence="7 13" id="KW-0227">DNA damage</keyword>
<keyword evidence="11 13" id="KW-0742">SOS response</keyword>
<dbReference type="InterPro" id="IPR042174">
    <property type="entry name" value="RecF_2"/>
</dbReference>
<gene>
    <name evidence="13" type="primary">recF</name>
    <name evidence="16" type="ORF">LX12_001073</name>
</gene>
<accession>A0ABT1GYU6</accession>